<proteinExistence type="predicted"/>
<reference evidence="3 4" key="1">
    <citation type="submission" date="2020-10" db="EMBL/GenBank/DDBJ databases">
        <title>Connecting structure to function with the recovery of over 1000 high-quality activated sludge metagenome-assembled genomes encoding full-length rRNA genes using long-read sequencing.</title>
        <authorList>
            <person name="Singleton C.M."/>
            <person name="Petriglieri F."/>
            <person name="Kristensen J.M."/>
            <person name="Kirkegaard R.H."/>
            <person name="Michaelsen T.Y."/>
            <person name="Andersen M.H."/>
            <person name="Karst S.M."/>
            <person name="Dueholm M.S."/>
            <person name="Nielsen P.H."/>
            <person name="Albertsen M."/>
        </authorList>
    </citation>
    <scope>NUCLEOTIDE SEQUENCE [LARGE SCALE GENOMIC DNA]</scope>
    <source>
        <strain evidence="3">Ribe_18-Q3-R11-54_BAT3C.373</strain>
    </source>
</reference>
<evidence type="ECO:0000259" key="2">
    <source>
        <dbReference type="Pfam" id="PF19780"/>
    </source>
</evidence>
<sequence>MKSLIYVLMIILFSCSSSKVNVVNKKDLDCSWLLGTWKIVDKEDYEKWSKISPTEFMGVSYDMSLGTATIKESMRIYKSDKNWIYEAKLKVDSVMTTTAFIRNADPIWNFRFVNEKHDFPQIIQYKMNADSSMTAQILDLKASKVINFNYLKVKSK</sequence>
<gene>
    <name evidence="3" type="ORF">IPO85_17340</name>
</gene>
<evidence type="ECO:0000313" key="4">
    <source>
        <dbReference type="Proteomes" id="UP000808349"/>
    </source>
</evidence>
<name>A0A9D7SCF0_9BACT</name>
<dbReference type="Pfam" id="PF19780">
    <property type="entry name" value="DUF6265"/>
    <property type="match status" value="1"/>
</dbReference>
<evidence type="ECO:0000313" key="3">
    <source>
        <dbReference type="EMBL" id="MBK9719243.1"/>
    </source>
</evidence>
<feature type="domain" description="DUF6265" evidence="2">
    <location>
        <begin position="31"/>
        <end position="137"/>
    </location>
</feature>
<keyword evidence="1" id="KW-0732">Signal</keyword>
<protein>
    <recommendedName>
        <fullName evidence="2">DUF6265 domain-containing protein</fullName>
    </recommendedName>
</protein>
<dbReference type="EMBL" id="JADKFW010000017">
    <property type="protein sequence ID" value="MBK9719243.1"/>
    <property type="molecule type" value="Genomic_DNA"/>
</dbReference>
<feature type="signal peptide" evidence="1">
    <location>
        <begin position="1"/>
        <end position="19"/>
    </location>
</feature>
<accession>A0A9D7SCF0</accession>
<feature type="chain" id="PRO_5038427860" description="DUF6265 domain-containing protein" evidence="1">
    <location>
        <begin position="20"/>
        <end position="156"/>
    </location>
</feature>
<comment type="caution">
    <text evidence="3">The sequence shown here is derived from an EMBL/GenBank/DDBJ whole genome shotgun (WGS) entry which is preliminary data.</text>
</comment>
<evidence type="ECO:0000256" key="1">
    <source>
        <dbReference type="SAM" id="SignalP"/>
    </source>
</evidence>
<organism evidence="3 4">
    <name type="scientific">Candidatus Defluviibacterium haderslevense</name>
    <dbReference type="NCBI Taxonomy" id="2981993"/>
    <lineage>
        <taxon>Bacteria</taxon>
        <taxon>Pseudomonadati</taxon>
        <taxon>Bacteroidota</taxon>
        <taxon>Saprospiria</taxon>
        <taxon>Saprospirales</taxon>
        <taxon>Saprospiraceae</taxon>
        <taxon>Candidatus Defluviibacterium</taxon>
    </lineage>
</organism>
<dbReference type="AlphaFoldDB" id="A0A9D7SCF0"/>
<dbReference type="InterPro" id="IPR046232">
    <property type="entry name" value="DUF6265"/>
</dbReference>
<dbReference type="Proteomes" id="UP000808349">
    <property type="component" value="Unassembled WGS sequence"/>
</dbReference>
<dbReference type="PROSITE" id="PS51257">
    <property type="entry name" value="PROKAR_LIPOPROTEIN"/>
    <property type="match status" value="1"/>
</dbReference>